<dbReference type="GO" id="GO:0016491">
    <property type="term" value="F:oxidoreductase activity"/>
    <property type="evidence" value="ECO:0007669"/>
    <property type="project" value="UniProtKB-KW"/>
</dbReference>
<organism evidence="3 4">
    <name type="scientific">Tropicimonas sediminicola</name>
    <dbReference type="NCBI Taxonomy" id="1031541"/>
    <lineage>
        <taxon>Bacteria</taxon>
        <taxon>Pseudomonadati</taxon>
        <taxon>Pseudomonadota</taxon>
        <taxon>Alphaproteobacteria</taxon>
        <taxon>Rhodobacterales</taxon>
        <taxon>Roseobacteraceae</taxon>
        <taxon>Tropicimonas</taxon>
    </lineage>
</organism>
<dbReference type="InterPro" id="IPR036188">
    <property type="entry name" value="FAD/NAD-bd_sf"/>
</dbReference>
<evidence type="ECO:0000313" key="3">
    <source>
        <dbReference type="EMBL" id="SNT34020.1"/>
    </source>
</evidence>
<feature type="domain" description="FAD dependent oxidoreductase" evidence="2">
    <location>
        <begin position="3"/>
        <end position="338"/>
    </location>
</feature>
<dbReference type="AlphaFoldDB" id="A0A239LUT0"/>
<gene>
    <name evidence="3" type="ORF">SAMN05421757_11164</name>
</gene>
<dbReference type="Pfam" id="PF01266">
    <property type="entry name" value="DAO"/>
    <property type="match status" value="1"/>
</dbReference>
<name>A0A239LUT0_9RHOB</name>
<dbReference type="Gene3D" id="3.30.9.10">
    <property type="entry name" value="D-Amino Acid Oxidase, subunit A, domain 2"/>
    <property type="match status" value="1"/>
</dbReference>
<dbReference type="PANTHER" id="PTHR13847">
    <property type="entry name" value="SARCOSINE DEHYDROGENASE-RELATED"/>
    <property type="match status" value="1"/>
</dbReference>
<evidence type="ECO:0000313" key="4">
    <source>
        <dbReference type="Proteomes" id="UP000198426"/>
    </source>
</evidence>
<reference evidence="3 4" key="1">
    <citation type="submission" date="2017-06" db="EMBL/GenBank/DDBJ databases">
        <authorList>
            <person name="Kim H.J."/>
            <person name="Triplett B.A."/>
        </authorList>
    </citation>
    <scope>NUCLEOTIDE SEQUENCE [LARGE SCALE GENOMIC DNA]</scope>
    <source>
        <strain evidence="3 4">DSM 29339</strain>
    </source>
</reference>
<dbReference type="InterPro" id="IPR006076">
    <property type="entry name" value="FAD-dep_OxRdtase"/>
</dbReference>
<proteinExistence type="predicted"/>
<protein>
    <submittedName>
        <fullName evidence="3">Glycine/D-amino acid oxidase</fullName>
    </submittedName>
</protein>
<dbReference type="EMBL" id="FZOY01000011">
    <property type="protein sequence ID" value="SNT34020.1"/>
    <property type="molecule type" value="Genomic_DNA"/>
</dbReference>
<dbReference type="PANTHER" id="PTHR13847:SF287">
    <property type="entry name" value="FAD-DEPENDENT OXIDOREDUCTASE DOMAIN-CONTAINING PROTEIN 1"/>
    <property type="match status" value="1"/>
</dbReference>
<sequence>MIDFLVIGGGIAGTSTAAALSTLGSAILLEAEPALGYHASGRSAAMFLETYGNGPVRALNAASAATHRETGVLSPRGLLIVAGPGEEERFARTHAEFGATPVTPHEAAALWPILDTAACTRAAYLGEVFDLDTDRLLQHFARTARENGAVIRTGHTASAVTRFDGGWAVEARSGGETTTIEARMLVNAAGAWADQVAAMAGVPSPGIQPYRRSMARLPAPGGLDTRSWPFVDEVAERWYAKPDAGAWLVSPAEEDPMDPHDAWADDMVIAEGLARYEAFVTEPVTRVETTWAGLRSFAPDRALVIGPAPSDPAFLWCAGQGGYGFQTAPAASRLLADLVAGRPPELAPDQCAALSPARFPA</sequence>
<dbReference type="Proteomes" id="UP000198426">
    <property type="component" value="Unassembled WGS sequence"/>
</dbReference>
<dbReference type="OrthoDB" id="7421214at2"/>
<dbReference type="GO" id="GO:0005737">
    <property type="term" value="C:cytoplasm"/>
    <property type="evidence" value="ECO:0007669"/>
    <property type="project" value="TreeGrafter"/>
</dbReference>
<dbReference type="Gene3D" id="3.50.50.60">
    <property type="entry name" value="FAD/NAD(P)-binding domain"/>
    <property type="match status" value="1"/>
</dbReference>
<keyword evidence="4" id="KW-1185">Reference proteome</keyword>
<dbReference type="RefSeq" id="WP_089235170.1">
    <property type="nucleotide sequence ID" value="NZ_FZOY01000011.1"/>
</dbReference>
<evidence type="ECO:0000256" key="1">
    <source>
        <dbReference type="ARBA" id="ARBA00023002"/>
    </source>
</evidence>
<evidence type="ECO:0000259" key="2">
    <source>
        <dbReference type="Pfam" id="PF01266"/>
    </source>
</evidence>
<accession>A0A239LUT0</accession>
<keyword evidence="1" id="KW-0560">Oxidoreductase</keyword>
<dbReference type="SUPFAM" id="SSF51905">
    <property type="entry name" value="FAD/NAD(P)-binding domain"/>
    <property type="match status" value="1"/>
</dbReference>